<dbReference type="AlphaFoldDB" id="A0A1U7DCM9"/>
<dbReference type="Proteomes" id="UP000186559">
    <property type="component" value="Plasmid pTPRO1"/>
</dbReference>
<evidence type="ECO:0000313" key="2">
    <source>
        <dbReference type="Proteomes" id="UP000186559"/>
    </source>
</evidence>
<keyword evidence="1" id="KW-0614">Plasmid</keyword>
<keyword evidence="2" id="KW-1185">Reference proteome</keyword>
<evidence type="ECO:0000313" key="1">
    <source>
        <dbReference type="EMBL" id="APX25883.1"/>
    </source>
</evidence>
<dbReference type="EMBL" id="CP014797">
    <property type="protein sequence ID" value="APX25883.1"/>
    <property type="molecule type" value="Genomic_DNA"/>
</dbReference>
<proteinExistence type="predicted"/>
<organism evidence="1 2">
    <name type="scientific">Salipiger profundus</name>
    <dbReference type="NCBI Taxonomy" id="1229727"/>
    <lineage>
        <taxon>Bacteria</taxon>
        <taxon>Pseudomonadati</taxon>
        <taxon>Pseudomonadota</taxon>
        <taxon>Alphaproteobacteria</taxon>
        <taxon>Rhodobacterales</taxon>
        <taxon>Roseobacteraceae</taxon>
        <taxon>Salipiger</taxon>
    </lineage>
</organism>
<gene>
    <name evidence="1" type="ORF">Ga0080559_TMP400</name>
</gene>
<accession>A0A1U7DCM9</accession>
<geneLocation type="plasmid" evidence="2">
    <name>ptpro1</name>
</geneLocation>
<dbReference type="KEGG" id="tpro:Ga0080559_TMP400"/>
<sequence length="80" mass="9309">MAWHGVLHGSLVLRYIITIRRPIEPAQARFQQSRRPLRRRLRDGGVQLTLRPAAEPCPPCTYDRADLQRCVLFCTAARRR</sequence>
<reference evidence="1 2" key="1">
    <citation type="submission" date="2016-03" db="EMBL/GenBank/DDBJ databases">
        <title>Deep-sea bacteria in the southern Pacific.</title>
        <authorList>
            <person name="Tang K."/>
        </authorList>
    </citation>
    <scope>NUCLEOTIDE SEQUENCE [LARGE SCALE GENOMIC DNA]</scope>
    <source>
        <strain evidence="1 2">JLT2016</strain>
        <plasmid evidence="2">Plasmid ptpro1</plasmid>
    </source>
</reference>
<name>A0A1U7DCM9_9RHOB</name>
<protein>
    <submittedName>
        <fullName evidence="1">Uncharacterized protein</fullName>
    </submittedName>
</protein>